<evidence type="ECO:0000256" key="3">
    <source>
        <dbReference type="ARBA" id="ARBA00022840"/>
    </source>
</evidence>
<dbReference type="EMBL" id="CP124755">
    <property type="protein sequence ID" value="WGZ90677.1"/>
    <property type="molecule type" value="Genomic_DNA"/>
</dbReference>
<dbReference type="KEGG" id="tdu:QJT80_14470"/>
<dbReference type="InterPro" id="IPR006016">
    <property type="entry name" value="UspA"/>
</dbReference>
<keyword evidence="2" id="KW-0547">Nucleotide-binding</keyword>
<dbReference type="Pfam" id="PF00582">
    <property type="entry name" value="Usp"/>
    <property type="match status" value="1"/>
</dbReference>
<protein>
    <submittedName>
        <fullName evidence="5">Universal stress protein</fullName>
    </submittedName>
</protein>
<dbReference type="CDD" id="cd00293">
    <property type="entry name" value="USP-like"/>
    <property type="match status" value="1"/>
</dbReference>
<evidence type="ECO:0000313" key="5">
    <source>
        <dbReference type="EMBL" id="WGZ90677.1"/>
    </source>
</evidence>
<sequence length="172" mass="19304">MPEVRPFKTILYTTNLGDYMRPVFRQAINLARIHKAKIIMLHAVAPIGTTGEAVLSLYMPDKNIETIENESMEQVIETMRERLRNYCAEEDDICDAQDGLIEKIAVSAGNPADVIKQYAETHNVDLILMGTHTKVHNGSIMLGSTARTVTQHSKIPVMLIPNLHHPHSLLDH</sequence>
<dbReference type="GO" id="GO:0005524">
    <property type="term" value="F:ATP binding"/>
    <property type="evidence" value="ECO:0007669"/>
    <property type="project" value="UniProtKB-KW"/>
</dbReference>
<evidence type="ECO:0000259" key="4">
    <source>
        <dbReference type="Pfam" id="PF00582"/>
    </source>
</evidence>
<dbReference type="InterPro" id="IPR006015">
    <property type="entry name" value="Universal_stress_UspA"/>
</dbReference>
<reference evidence="5" key="1">
    <citation type="journal article" date="2023" name="Int. J. Mol. Sci.">
        <title>Metagenomics Revealed a New Genus 'Candidatus Thiocaldithrix dubininis' gen. nov., sp. nov. and a New Species 'Candidatus Thiothrix putei' sp. nov. in the Family Thiotrichaceae, Some Members of Which Have Traits of Both Na+- and H+-Motive Energetics.</title>
        <authorList>
            <person name="Ravin N.V."/>
            <person name="Muntyan M.S."/>
            <person name="Smolyakov D.D."/>
            <person name="Rudenko T.S."/>
            <person name="Beletsky A.V."/>
            <person name="Mardanov A.V."/>
            <person name="Grabovich M.Y."/>
        </authorList>
    </citation>
    <scope>NUCLEOTIDE SEQUENCE</scope>
    <source>
        <strain evidence="5">GKL-01</strain>
    </source>
</reference>
<dbReference type="PRINTS" id="PR01438">
    <property type="entry name" value="UNVRSLSTRESS"/>
</dbReference>
<dbReference type="SUPFAM" id="SSF52402">
    <property type="entry name" value="Adenine nucleotide alpha hydrolases-like"/>
    <property type="match status" value="1"/>
</dbReference>
<dbReference type="InterPro" id="IPR014729">
    <property type="entry name" value="Rossmann-like_a/b/a_fold"/>
</dbReference>
<dbReference type="PANTHER" id="PTHR46268">
    <property type="entry name" value="STRESS RESPONSE PROTEIN NHAX"/>
    <property type="match status" value="1"/>
</dbReference>
<name>A0AA95KJU8_9GAMM</name>
<dbReference type="Proteomes" id="UP001300672">
    <property type="component" value="Chromosome"/>
</dbReference>
<dbReference type="Gene3D" id="3.40.50.620">
    <property type="entry name" value="HUPs"/>
    <property type="match status" value="1"/>
</dbReference>
<dbReference type="AlphaFoldDB" id="A0AA95KJU8"/>
<comment type="similarity">
    <text evidence="1">Belongs to the universal stress protein A family.</text>
</comment>
<accession>A0AA95KJU8</accession>
<evidence type="ECO:0000256" key="2">
    <source>
        <dbReference type="ARBA" id="ARBA00022741"/>
    </source>
</evidence>
<proteinExistence type="inferred from homology"/>
<gene>
    <name evidence="5" type="ORF">QJT80_14470</name>
</gene>
<evidence type="ECO:0000256" key="1">
    <source>
        <dbReference type="ARBA" id="ARBA00008791"/>
    </source>
</evidence>
<feature type="domain" description="UspA" evidence="4">
    <location>
        <begin position="7"/>
        <end position="161"/>
    </location>
</feature>
<keyword evidence="3" id="KW-0067">ATP-binding</keyword>
<organism evidence="5">
    <name type="scientific">Candidatus Thiocaldithrix dubininis</name>
    <dbReference type="NCBI Taxonomy" id="3080823"/>
    <lineage>
        <taxon>Bacteria</taxon>
        <taxon>Pseudomonadati</taxon>
        <taxon>Pseudomonadota</taxon>
        <taxon>Gammaproteobacteria</taxon>
        <taxon>Thiotrichales</taxon>
        <taxon>Thiotrichaceae</taxon>
        <taxon>Candidatus Thiocaldithrix</taxon>
    </lineage>
</organism>
<reference evidence="5" key="2">
    <citation type="submission" date="2023-04" db="EMBL/GenBank/DDBJ databases">
        <authorList>
            <person name="Beletskiy A.V."/>
            <person name="Mardanov A.V."/>
            <person name="Ravin N.V."/>
        </authorList>
    </citation>
    <scope>NUCLEOTIDE SEQUENCE</scope>
    <source>
        <strain evidence="5">GKL-01</strain>
    </source>
</reference>
<dbReference type="PANTHER" id="PTHR46268:SF27">
    <property type="entry name" value="UNIVERSAL STRESS PROTEIN RV2623"/>
    <property type="match status" value="1"/>
</dbReference>